<dbReference type="PANTHER" id="PTHR30329">
    <property type="entry name" value="STATOR ELEMENT OF FLAGELLAR MOTOR COMPLEX"/>
    <property type="match status" value="1"/>
</dbReference>
<gene>
    <name evidence="6" type="ORF">ES711_03745</name>
</gene>
<dbReference type="InterPro" id="IPR036737">
    <property type="entry name" value="OmpA-like_sf"/>
</dbReference>
<dbReference type="AlphaFoldDB" id="A0A5C7AKG4"/>
<dbReference type="CDD" id="cd07185">
    <property type="entry name" value="OmpA_C-like"/>
    <property type="match status" value="1"/>
</dbReference>
<evidence type="ECO:0000259" key="5">
    <source>
        <dbReference type="PROSITE" id="PS51123"/>
    </source>
</evidence>
<dbReference type="RefSeq" id="WP_146890209.1">
    <property type="nucleotide sequence ID" value="NZ_VORX01000002.1"/>
</dbReference>
<keyword evidence="7" id="KW-1185">Reference proteome</keyword>
<dbReference type="Gene3D" id="3.30.1330.60">
    <property type="entry name" value="OmpA-like domain"/>
    <property type="match status" value="1"/>
</dbReference>
<protein>
    <submittedName>
        <fullName evidence="6">OmpA family protein</fullName>
    </submittedName>
</protein>
<dbReference type="Pfam" id="PF00691">
    <property type="entry name" value="OmpA"/>
    <property type="match status" value="1"/>
</dbReference>
<keyword evidence="2 4" id="KW-0472">Membrane</keyword>
<reference evidence="6 7" key="1">
    <citation type="submission" date="2019-08" db="EMBL/GenBank/DDBJ databases">
        <title>Genome sequence of Gelidibacter salicanalis IC162T.</title>
        <authorList>
            <person name="Bowman J.P."/>
        </authorList>
    </citation>
    <scope>NUCLEOTIDE SEQUENCE [LARGE SCALE GENOMIC DNA]</scope>
    <source>
        <strain evidence="6 7">IC162</strain>
    </source>
</reference>
<evidence type="ECO:0000256" key="3">
    <source>
        <dbReference type="ARBA" id="ARBA00023237"/>
    </source>
</evidence>
<dbReference type="GO" id="GO:0009279">
    <property type="term" value="C:cell outer membrane"/>
    <property type="evidence" value="ECO:0007669"/>
    <property type="project" value="UniProtKB-SubCell"/>
</dbReference>
<dbReference type="EMBL" id="VORX01000002">
    <property type="protein sequence ID" value="TXE09058.1"/>
    <property type="molecule type" value="Genomic_DNA"/>
</dbReference>
<evidence type="ECO:0000256" key="1">
    <source>
        <dbReference type="ARBA" id="ARBA00004442"/>
    </source>
</evidence>
<dbReference type="InterPro" id="IPR006664">
    <property type="entry name" value="OMP_bac"/>
</dbReference>
<accession>A0A5C7AKG4</accession>
<dbReference type="PRINTS" id="PR01021">
    <property type="entry name" value="OMPADOMAIN"/>
</dbReference>
<dbReference type="SUPFAM" id="SSF103088">
    <property type="entry name" value="OmpA-like"/>
    <property type="match status" value="1"/>
</dbReference>
<feature type="domain" description="OmpA-like" evidence="5">
    <location>
        <begin position="319"/>
        <end position="434"/>
    </location>
</feature>
<keyword evidence="3" id="KW-0998">Cell outer membrane</keyword>
<proteinExistence type="predicted"/>
<evidence type="ECO:0000256" key="4">
    <source>
        <dbReference type="PROSITE-ProRule" id="PRU00473"/>
    </source>
</evidence>
<dbReference type="Proteomes" id="UP000321734">
    <property type="component" value="Unassembled WGS sequence"/>
</dbReference>
<dbReference type="PROSITE" id="PS51123">
    <property type="entry name" value="OMPA_2"/>
    <property type="match status" value="1"/>
</dbReference>
<organism evidence="6 7">
    <name type="scientific">Gelidibacter salicanalis</name>
    <dbReference type="NCBI Taxonomy" id="291193"/>
    <lineage>
        <taxon>Bacteria</taxon>
        <taxon>Pseudomonadati</taxon>
        <taxon>Bacteroidota</taxon>
        <taxon>Flavobacteriia</taxon>
        <taxon>Flavobacteriales</taxon>
        <taxon>Flavobacteriaceae</taxon>
        <taxon>Gelidibacter</taxon>
    </lineage>
</organism>
<dbReference type="OrthoDB" id="9800869at2"/>
<dbReference type="InterPro" id="IPR050330">
    <property type="entry name" value="Bact_OuterMem_StrucFunc"/>
</dbReference>
<evidence type="ECO:0000256" key="2">
    <source>
        <dbReference type="ARBA" id="ARBA00023136"/>
    </source>
</evidence>
<sequence length="434" mass="48170">MNCKIRRYENQICHQIISHFVVSISICASSCQKKVELLLDQIPTVQKTGAETSQTSDSIYVDATRKMDNNASSNRSYDKGKSGTAADALKPSSVKQEFGVYSKFTFIPGNKLIFYDDFEKDAIGDFPAHWETGGSGEVVKISGSENKWLSIVRRSGYLPSMEQTLPENYTIEFDLITNGYTKDSKSSKLAFLFISKKSYAGGSGGTLADVELLLSRNGFNVRNVSNFGGEVAVRVANSIDREFPEYLNNTVHISMAVNKKRLRMWVNQEKLVDSPNLIQANIGKYFIVEAMDVLPEQGHFVGISNFRIAESTNDLRSQLLKDGKFSTTGIYFDTAAAKVKRQSYGLLSDIATILRDNSEVSLKIVGHTDNQGDEAYNQTLSEQRAAAMRDILVNEFGIAEVRLQFTGKGESDPLADNATENGKANNRRVEFVKI</sequence>
<comment type="caution">
    <text evidence="6">The sequence shown here is derived from an EMBL/GenBank/DDBJ whole genome shotgun (WGS) entry which is preliminary data.</text>
</comment>
<name>A0A5C7AKG4_9FLAO</name>
<dbReference type="PANTHER" id="PTHR30329:SF21">
    <property type="entry name" value="LIPOPROTEIN YIAD-RELATED"/>
    <property type="match status" value="1"/>
</dbReference>
<evidence type="ECO:0000313" key="7">
    <source>
        <dbReference type="Proteomes" id="UP000321734"/>
    </source>
</evidence>
<comment type="subcellular location">
    <subcellularLocation>
        <location evidence="1">Cell outer membrane</location>
    </subcellularLocation>
</comment>
<dbReference type="InterPro" id="IPR006665">
    <property type="entry name" value="OmpA-like"/>
</dbReference>
<evidence type="ECO:0000313" key="6">
    <source>
        <dbReference type="EMBL" id="TXE09058.1"/>
    </source>
</evidence>